<dbReference type="AlphaFoldDB" id="A0AAV4MHA2"/>
<keyword evidence="1" id="KW-0812">Transmembrane</keyword>
<feature type="domain" description="Fibrinogen C-terminal" evidence="2">
    <location>
        <begin position="61"/>
        <end position="235"/>
    </location>
</feature>
<dbReference type="InterPro" id="IPR002181">
    <property type="entry name" value="Fibrinogen_a/b/g_C_dom"/>
</dbReference>
<dbReference type="Pfam" id="PF00147">
    <property type="entry name" value="Fibrinogen_C"/>
    <property type="match status" value="1"/>
</dbReference>
<reference evidence="3 4" key="1">
    <citation type="submission" date="2021-06" db="EMBL/GenBank/DDBJ databases">
        <title>Caerostris extrusa draft genome.</title>
        <authorList>
            <person name="Kono N."/>
            <person name="Arakawa K."/>
        </authorList>
    </citation>
    <scope>NUCLEOTIDE SEQUENCE [LARGE SCALE GENOMIC DNA]</scope>
</reference>
<comment type="caution">
    <text evidence="3">The sequence shown here is derived from an EMBL/GenBank/DDBJ whole genome shotgun (WGS) entry which is preliminary data.</text>
</comment>
<dbReference type="InterPro" id="IPR050373">
    <property type="entry name" value="Fibrinogen_C-term_domain"/>
</dbReference>
<dbReference type="Proteomes" id="UP001054945">
    <property type="component" value="Unassembled WGS sequence"/>
</dbReference>
<accession>A0AAV4MHA2</accession>
<gene>
    <name evidence="3" type="ORF">CEXT_399261</name>
</gene>
<evidence type="ECO:0000259" key="2">
    <source>
        <dbReference type="PROSITE" id="PS51406"/>
    </source>
</evidence>
<dbReference type="PANTHER" id="PTHR19143">
    <property type="entry name" value="FIBRINOGEN/TENASCIN/ANGIOPOEITIN"/>
    <property type="match status" value="1"/>
</dbReference>
<proteinExistence type="predicted"/>
<dbReference type="CDD" id="cd00087">
    <property type="entry name" value="FReD"/>
    <property type="match status" value="1"/>
</dbReference>
<name>A0AAV4MHA2_CAEEX</name>
<dbReference type="InterPro" id="IPR036056">
    <property type="entry name" value="Fibrinogen-like_C"/>
</dbReference>
<dbReference type="InterPro" id="IPR014716">
    <property type="entry name" value="Fibrinogen_a/b/g_C_1"/>
</dbReference>
<evidence type="ECO:0000256" key="1">
    <source>
        <dbReference type="SAM" id="Phobius"/>
    </source>
</evidence>
<dbReference type="Gene3D" id="3.90.215.10">
    <property type="entry name" value="Gamma Fibrinogen, chain A, domain 1"/>
    <property type="match status" value="1"/>
</dbReference>
<dbReference type="PROSITE" id="PS51406">
    <property type="entry name" value="FIBRINOGEN_C_2"/>
    <property type="match status" value="1"/>
</dbReference>
<keyword evidence="1" id="KW-1133">Transmembrane helix</keyword>
<dbReference type="GO" id="GO:0005615">
    <property type="term" value="C:extracellular space"/>
    <property type="evidence" value="ECO:0007669"/>
    <property type="project" value="TreeGrafter"/>
</dbReference>
<organism evidence="3 4">
    <name type="scientific">Caerostris extrusa</name>
    <name type="common">Bark spider</name>
    <name type="synonym">Caerostris bankana</name>
    <dbReference type="NCBI Taxonomy" id="172846"/>
    <lineage>
        <taxon>Eukaryota</taxon>
        <taxon>Metazoa</taxon>
        <taxon>Ecdysozoa</taxon>
        <taxon>Arthropoda</taxon>
        <taxon>Chelicerata</taxon>
        <taxon>Arachnida</taxon>
        <taxon>Araneae</taxon>
        <taxon>Araneomorphae</taxon>
        <taxon>Entelegynae</taxon>
        <taxon>Araneoidea</taxon>
        <taxon>Araneidae</taxon>
        <taxon>Caerostris</taxon>
    </lineage>
</organism>
<evidence type="ECO:0000313" key="4">
    <source>
        <dbReference type="Proteomes" id="UP001054945"/>
    </source>
</evidence>
<feature type="transmembrane region" description="Helical" evidence="1">
    <location>
        <begin position="20"/>
        <end position="47"/>
    </location>
</feature>
<dbReference type="SUPFAM" id="SSF56496">
    <property type="entry name" value="Fibrinogen C-terminal domain-like"/>
    <property type="match status" value="1"/>
</dbReference>
<protein>
    <submittedName>
        <fullName evidence="3">Techylectin-5A</fullName>
    </submittedName>
</protein>
<dbReference type="EMBL" id="BPLR01002208">
    <property type="protein sequence ID" value="GIX71283.1"/>
    <property type="molecule type" value="Genomic_DNA"/>
</dbReference>
<keyword evidence="4" id="KW-1185">Reference proteome</keyword>
<keyword evidence="1" id="KW-0472">Membrane</keyword>
<evidence type="ECO:0000313" key="3">
    <source>
        <dbReference type="EMBL" id="GIX71283.1"/>
    </source>
</evidence>
<dbReference type="SMART" id="SM00186">
    <property type="entry name" value="FBG"/>
    <property type="match status" value="1"/>
</dbReference>
<sequence>MFMINLNFDLFPDYFRRKTYFYGAICVLSALGLIILTVNSIPSVILTPDLLLLSIKRNHGTAPKSWKRDTTRAEYIQFGPRVVSFWGKPINVYCDMDIPNEGWTVIQRRFLGSQKFNLKWRNYKHGFGNIMKEFWLGNENIFAMTNQGNCEVRFDLKTPEGEHRYAIYSNFRIDDDLASYTLHISGYSGNAGDGMKHHNGHRFVTKDNDQDEYARSLQGAWWFSEFPYVHLNGLYRPFVEKLEMRSLVLGAEAQILN</sequence>